<comment type="catalytic activity">
    <reaction evidence="16 20">
        <text>sulfate + ATP + H(+) = adenosine 5'-phosphosulfate + diphosphate</text>
        <dbReference type="Rhea" id="RHEA:18133"/>
        <dbReference type="ChEBI" id="CHEBI:15378"/>
        <dbReference type="ChEBI" id="CHEBI:16189"/>
        <dbReference type="ChEBI" id="CHEBI:30616"/>
        <dbReference type="ChEBI" id="CHEBI:33019"/>
        <dbReference type="ChEBI" id="CHEBI:58243"/>
        <dbReference type="EC" id="2.7.7.4"/>
    </reaction>
</comment>
<feature type="binding site" evidence="20">
    <location>
        <begin position="168"/>
        <end position="171"/>
    </location>
    <ligand>
        <name>GTP</name>
        <dbReference type="ChEBI" id="CHEBI:37565"/>
    </ligand>
</feature>
<comment type="function">
    <text evidence="17 20">With CysD forms the ATP sulfurylase (ATPS) that catalyzes the adenylation of sulfate producing adenosine 5'-phosphosulfate (APS) and diphosphate, the first enzymatic step in sulfur assimilation pathway. APS synthesis involves the formation of a high-energy phosphoric-sulfuric acid anhydride bond driven by GTP hydrolysis by CysN coupled to ATP hydrolysis by CysD.</text>
</comment>
<dbReference type="AlphaFoldDB" id="A0A375AE07"/>
<dbReference type="InterPro" id="IPR054696">
    <property type="entry name" value="GTP-eEF1A_C"/>
</dbReference>
<keyword evidence="13 20" id="KW-0067">ATP-binding</keyword>
<reference evidence="23 24" key="1">
    <citation type="submission" date="2016-09" db="EMBL/GenBank/DDBJ databases">
        <authorList>
            <person name="Reverchon S."/>
            <person name="Nasser W."/>
            <person name="Leonard S."/>
            <person name="Brochier C."/>
            <person name="Duprey A."/>
        </authorList>
    </citation>
    <scope>NUCLEOTIDE SEQUENCE [LARGE SCALE GENOMIC DNA]</scope>
    <source>
        <strain evidence="23 24">174/2</strain>
    </source>
</reference>
<comment type="pathway">
    <text evidence="5 20">Sulfur metabolism; hydrogen sulfide biosynthesis; sulfite from sulfate: step 1/3.</text>
</comment>
<evidence type="ECO:0000256" key="17">
    <source>
        <dbReference type="ARBA" id="ARBA00055271"/>
    </source>
</evidence>
<evidence type="ECO:0000256" key="7">
    <source>
        <dbReference type="ARBA" id="ARBA00007237"/>
    </source>
</evidence>
<evidence type="ECO:0000256" key="8">
    <source>
        <dbReference type="ARBA" id="ARBA00022458"/>
    </source>
</evidence>
<dbReference type="GO" id="GO:0005524">
    <property type="term" value="F:ATP binding"/>
    <property type="evidence" value="ECO:0007669"/>
    <property type="project" value="UniProtKB-UniRule"/>
</dbReference>
<dbReference type="InterPro" id="IPR027417">
    <property type="entry name" value="P-loop_NTPase"/>
</dbReference>
<evidence type="ECO:0000256" key="4">
    <source>
        <dbReference type="ARBA" id="ARBA00004806"/>
    </source>
</evidence>
<feature type="binding site" evidence="20">
    <location>
        <begin position="34"/>
        <end position="41"/>
    </location>
    <ligand>
        <name>GTP</name>
        <dbReference type="ChEBI" id="CHEBI:37565"/>
    </ligand>
</feature>
<keyword evidence="8" id="KW-0536">Nodulation</keyword>
<dbReference type="Proteomes" id="UP000294820">
    <property type="component" value="Chromosome 1"/>
</dbReference>
<evidence type="ECO:0000256" key="19">
    <source>
        <dbReference type="ARBA" id="ARBA00062688"/>
    </source>
</evidence>
<dbReference type="GO" id="GO:0004020">
    <property type="term" value="F:adenylylsulfate kinase activity"/>
    <property type="evidence" value="ECO:0007669"/>
    <property type="project" value="UniProtKB-UniRule"/>
</dbReference>
<protein>
    <recommendedName>
        <fullName evidence="20 21">Multifunctional fusion protein</fullName>
    </recommendedName>
    <domain>
        <recommendedName>
            <fullName evidence="20">Sulfate adenylyltransferase subunit 1</fullName>
            <ecNumber evidence="20">2.7.7.4</ecNumber>
        </recommendedName>
        <alternativeName>
            <fullName evidence="20">ATP-sulfurylase large subunit</fullName>
        </alternativeName>
        <alternativeName>
            <fullName evidence="20">Sulfate adenylate transferase</fullName>
            <shortName evidence="20">SAT</shortName>
        </alternativeName>
    </domain>
    <domain>
        <recommendedName>
            <fullName evidence="21">Adenylyl-sulfate kinase</fullName>
            <ecNumber evidence="21">2.7.1.25</ecNumber>
        </recommendedName>
        <alternativeName>
            <fullName evidence="21">APS kinase</fullName>
        </alternativeName>
        <alternativeName>
            <fullName evidence="21">ATP adenosine-5'-phosphosulfate 3'-phosphotransferase</fullName>
        </alternativeName>
        <alternativeName>
            <fullName evidence="21">Adenosine-5'-phosphosulfate kinase</fullName>
        </alternativeName>
    </domain>
</protein>
<dbReference type="EC" id="2.7.1.25" evidence="21"/>
<dbReference type="CDD" id="cd04095">
    <property type="entry name" value="CysN_NoDQ_III"/>
    <property type="match status" value="1"/>
</dbReference>
<comment type="catalytic activity">
    <reaction evidence="1 21">
        <text>adenosine 5'-phosphosulfate + ATP = 3'-phosphoadenylyl sulfate + ADP + H(+)</text>
        <dbReference type="Rhea" id="RHEA:24152"/>
        <dbReference type="ChEBI" id="CHEBI:15378"/>
        <dbReference type="ChEBI" id="CHEBI:30616"/>
        <dbReference type="ChEBI" id="CHEBI:58243"/>
        <dbReference type="ChEBI" id="CHEBI:58339"/>
        <dbReference type="ChEBI" id="CHEBI:456216"/>
        <dbReference type="EC" id="2.7.1.25"/>
    </reaction>
</comment>
<evidence type="ECO:0000256" key="2">
    <source>
        <dbReference type="ARBA" id="ARBA00002357"/>
    </source>
</evidence>
<comment type="similarity">
    <text evidence="18 20">Belongs to the TRAFAC class translation factor GTPase superfamily. Classic translation factor GTPase family. CysN/NodQ subfamily.</text>
</comment>
<dbReference type="PROSITE" id="PS51722">
    <property type="entry name" value="G_TR_2"/>
    <property type="match status" value="1"/>
</dbReference>
<dbReference type="PRINTS" id="PR00315">
    <property type="entry name" value="ELONGATNFCT"/>
</dbReference>
<dbReference type="SUPFAM" id="SSF50447">
    <property type="entry name" value="Translation proteins"/>
    <property type="match status" value="1"/>
</dbReference>
<keyword evidence="9 20" id="KW-0808">Transferase</keyword>
<dbReference type="Gene3D" id="2.40.30.10">
    <property type="entry name" value="Translation factors"/>
    <property type="match status" value="2"/>
</dbReference>
<evidence type="ECO:0000256" key="12">
    <source>
        <dbReference type="ARBA" id="ARBA00022777"/>
    </source>
</evidence>
<evidence type="ECO:0000256" key="9">
    <source>
        <dbReference type="ARBA" id="ARBA00022679"/>
    </source>
</evidence>
<dbReference type="EC" id="2.7.7.4" evidence="20"/>
<feature type="active site" description="Phosphoserine intermediate" evidence="21">
    <location>
        <position position="594"/>
    </location>
</feature>
<dbReference type="InterPro" id="IPR041757">
    <property type="entry name" value="CysN_GTP-bd"/>
</dbReference>
<dbReference type="Gene3D" id="3.40.50.300">
    <property type="entry name" value="P-loop containing nucleotide triphosphate hydrolases"/>
    <property type="match status" value="2"/>
</dbReference>
<dbReference type="FunFam" id="3.40.50.300:FF:000212">
    <property type="entry name" value="Adenylyl-sulfate kinase"/>
    <property type="match status" value="1"/>
</dbReference>
<dbReference type="Pfam" id="PF00009">
    <property type="entry name" value="GTP_EFTU"/>
    <property type="match status" value="1"/>
</dbReference>
<comment type="subunit">
    <text evidence="19">Heterodimer composed of CysD, the smaller subunit, and CysNC.</text>
</comment>
<evidence type="ECO:0000313" key="24">
    <source>
        <dbReference type="Proteomes" id="UP000294820"/>
    </source>
</evidence>
<comment type="similarity">
    <text evidence="7">In the N-terminal section; belongs to the TRAFAC class translation factor GTPase superfamily. Classic translation factor GTPase family. CysN/NodQ subfamily.</text>
</comment>
<feature type="binding site" evidence="21">
    <location>
        <begin position="520"/>
        <end position="527"/>
    </location>
    <ligand>
        <name>ATP</name>
        <dbReference type="ChEBI" id="CHEBI:30616"/>
    </ligand>
</feature>
<sequence length="684" mass="75374">MNHSIAKQIADQGGVEAYLHAQQDKSLLRFLTCGSVDDGKSTLIGRLLHDTRQIYEDQLSTLHNDSKRLGTQGEKLDLALLVDGLQAEREQGITIDVAYRYFSTEKRKFIIADTPGHEQYTRNMATGASTCELAILLIDARKGVLDQTRRHSFITTLLGIRHLVVAVNKMDLVEYKQSVFEQFKQDYLDFARQLPADLNITFVPISALDGDNVVAAGGNMPWYQGPSLLAVLESVNVASHNLRQPMRFPVQYVNRPNLDFRGYAGTLASGVVQVGQRVKVLPSGVTSSVSRIVTFDGDLTQAQAGEAVTLVLSSEIDISRGDLLVDGDETLTAVRSAKVDVVWMAEQPLLAGQSYDIKVAGKKTRARIERIHYQVDVNTLAHHEAQSLPLNGIGLVELTFDEPLVLEAYAHNHVTGGMIFIDRLSNVTVGAGLVKETLGLSDAQHAASYSAFELELNALIRRHFPHWGARDLLGGNKVTVHQAHVTAPADENVVWHDHAITRDDRERQHGHRGAVIWFTGLSGSGKSTLAGALEQALAARGISTYLLDGDNVRHGLCRDLGFSDDDRRENIRRVGEVARLMVDAGLVVLTAFISPHRAERQMVRERLDNGQFIEVFVDTPLATCEARDPKGLYKKARAGQLPNFTGIDAVYEVPEQPELHLDGQQLVTNLVTELLDMLHGRAII</sequence>
<evidence type="ECO:0000256" key="3">
    <source>
        <dbReference type="ARBA" id="ARBA00002632"/>
    </source>
</evidence>
<dbReference type="SUPFAM" id="SSF50465">
    <property type="entry name" value="EF-Tu/eEF-1alpha/eIF2-gamma C-terminal domain"/>
    <property type="match status" value="1"/>
</dbReference>
<dbReference type="NCBIfam" id="NF003478">
    <property type="entry name" value="PRK05124.1"/>
    <property type="match status" value="1"/>
</dbReference>
<dbReference type="InterPro" id="IPR009000">
    <property type="entry name" value="Transl_B-barrel_sf"/>
</dbReference>
<feature type="binding site" evidence="20">
    <location>
        <begin position="113"/>
        <end position="117"/>
    </location>
    <ligand>
        <name>GTP</name>
        <dbReference type="ChEBI" id="CHEBI:37565"/>
    </ligand>
</feature>
<dbReference type="GO" id="GO:0004781">
    <property type="term" value="F:sulfate adenylyltransferase (ATP) activity"/>
    <property type="evidence" value="ECO:0007669"/>
    <property type="project" value="UniProtKB-UniRule"/>
</dbReference>
<dbReference type="InterPro" id="IPR011779">
    <property type="entry name" value="SO4_adenylTrfase_lsu"/>
</dbReference>
<evidence type="ECO:0000256" key="13">
    <source>
        <dbReference type="ARBA" id="ARBA00022840"/>
    </source>
</evidence>
<dbReference type="HAMAP" id="MF_00065">
    <property type="entry name" value="Adenylyl_sulf_kinase"/>
    <property type="match status" value="1"/>
</dbReference>
<dbReference type="InterPro" id="IPR044139">
    <property type="entry name" value="CysN_NoDQ_III"/>
</dbReference>
<dbReference type="NCBIfam" id="TIGR00455">
    <property type="entry name" value="apsK"/>
    <property type="match status" value="1"/>
</dbReference>
<dbReference type="Pfam" id="PF22594">
    <property type="entry name" value="GTP-eEF1A_C"/>
    <property type="match status" value="1"/>
</dbReference>
<dbReference type="InterPro" id="IPR031157">
    <property type="entry name" value="G_TR_CS"/>
</dbReference>
<evidence type="ECO:0000256" key="21">
    <source>
        <dbReference type="HAMAP-Rule" id="MF_00065"/>
    </source>
</evidence>
<dbReference type="NCBIfam" id="NF003013">
    <property type="entry name" value="PRK03846.1"/>
    <property type="match status" value="1"/>
</dbReference>
<dbReference type="UniPathway" id="UPA00140">
    <property type="reaction ID" value="UER00204"/>
</dbReference>
<comment type="function">
    <text evidence="3 21">Catalyzes the synthesis of activated sulfate.</text>
</comment>
<evidence type="ECO:0000256" key="5">
    <source>
        <dbReference type="ARBA" id="ARBA00005048"/>
    </source>
</evidence>
<dbReference type="GO" id="GO:0000103">
    <property type="term" value="P:sulfate assimilation"/>
    <property type="evidence" value="ECO:0007669"/>
    <property type="project" value="UniProtKB-UniRule"/>
</dbReference>
<evidence type="ECO:0000256" key="14">
    <source>
        <dbReference type="ARBA" id="ARBA00023134"/>
    </source>
</evidence>
<dbReference type="HAMAP" id="MF_00062">
    <property type="entry name" value="Sulf_adenylyltr_sub1"/>
    <property type="match status" value="1"/>
</dbReference>
<dbReference type="FunFam" id="2.40.30.10:FF:000027">
    <property type="entry name" value="Sulfate adenylyltransferase subunit 1"/>
    <property type="match status" value="1"/>
</dbReference>
<dbReference type="CDD" id="cd02027">
    <property type="entry name" value="APSK"/>
    <property type="match status" value="1"/>
</dbReference>
<dbReference type="NCBIfam" id="TIGR02034">
    <property type="entry name" value="CysN"/>
    <property type="match status" value="1"/>
</dbReference>
<dbReference type="InterPro" id="IPR059117">
    <property type="entry name" value="APS_kinase_dom"/>
</dbReference>
<keyword evidence="14 20" id="KW-0342">GTP-binding</keyword>
<comment type="function">
    <text evidence="2">APS kinase catalyzes the synthesis of activated sulfate.</text>
</comment>
<dbReference type="GO" id="GO:0070814">
    <property type="term" value="P:hydrogen sulfide biosynthetic process"/>
    <property type="evidence" value="ECO:0007669"/>
    <property type="project" value="UniProtKB-UniRule"/>
</dbReference>
<dbReference type="FunFam" id="2.40.30.10:FF:000031">
    <property type="entry name" value="Sulfate adenylyltransferase subunit 1"/>
    <property type="match status" value="1"/>
</dbReference>
<dbReference type="Pfam" id="PF01583">
    <property type="entry name" value="APS_kinase"/>
    <property type="match status" value="1"/>
</dbReference>
<dbReference type="FunFam" id="3.40.50.300:FF:000119">
    <property type="entry name" value="Sulfate adenylyltransferase subunit 1"/>
    <property type="match status" value="1"/>
</dbReference>
<dbReference type="NCBIfam" id="TIGR00231">
    <property type="entry name" value="small_GTP"/>
    <property type="match status" value="1"/>
</dbReference>
<dbReference type="InterPro" id="IPR050100">
    <property type="entry name" value="TRAFAC_GTPase_members"/>
</dbReference>
<dbReference type="EMBL" id="LT615367">
    <property type="protein sequence ID" value="SLM64332.1"/>
    <property type="molecule type" value="Genomic_DNA"/>
</dbReference>
<evidence type="ECO:0000256" key="16">
    <source>
        <dbReference type="ARBA" id="ARBA00049370"/>
    </source>
</evidence>
<proteinExistence type="inferred from homology"/>
<comment type="pathway">
    <text evidence="4 21">Sulfur metabolism; hydrogen sulfide biosynthesis; sulfite from sulfate: step 2/3.</text>
</comment>
<accession>A0A375AE07</accession>
<keyword evidence="12 21" id="KW-0418">Kinase</keyword>
<evidence type="ECO:0000256" key="18">
    <source>
        <dbReference type="ARBA" id="ARBA00061263"/>
    </source>
</evidence>
<dbReference type="CDD" id="cd04166">
    <property type="entry name" value="CysN_ATPS"/>
    <property type="match status" value="1"/>
</dbReference>
<feature type="domain" description="Tr-type G" evidence="22">
    <location>
        <begin position="25"/>
        <end position="240"/>
    </location>
</feature>
<evidence type="ECO:0000256" key="11">
    <source>
        <dbReference type="ARBA" id="ARBA00022741"/>
    </source>
</evidence>
<dbReference type="CDD" id="cd03695">
    <property type="entry name" value="CysN_NodQ_II"/>
    <property type="match status" value="1"/>
</dbReference>
<dbReference type="InterPro" id="IPR000795">
    <property type="entry name" value="T_Tr_GTP-bd_dom"/>
</dbReference>
<dbReference type="InterPro" id="IPR002891">
    <property type="entry name" value="APS"/>
</dbReference>
<dbReference type="InterPro" id="IPR009001">
    <property type="entry name" value="Transl_elong_EF1A/Init_IF2_C"/>
</dbReference>
<comment type="similarity">
    <text evidence="21">Belongs to the APS kinase family.</text>
</comment>
<dbReference type="InterPro" id="IPR044138">
    <property type="entry name" value="CysN_II"/>
</dbReference>
<dbReference type="GO" id="GO:0003924">
    <property type="term" value="F:GTPase activity"/>
    <property type="evidence" value="ECO:0007669"/>
    <property type="project" value="InterPro"/>
</dbReference>
<evidence type="ECO:0000256" key="1">
    <source>
        <dbReference type="ARBA" id="ARBA00001823"/>
    </source>
</evidence>
<organism evidence="23 24">
    <name type="scientific">Dickeya aquatica</name>
    <dbReference type="NCBI Taxonomy" id="1401087"/>
    <lineage>
        <taxon>Bacteria</taxon>
        <taxon>Pseudomonadati</taxon>
        <taxon>Pseudomonadota</taxon>
        <taxon>Gammaproteobacteria</taxon>
        <taxon>Enterobacterales</taxon>
        <taxon>Pectobacteriaceae</taxon>
        <taxon>Dickeya</taxon>
    </lineage>
</organism>
<dbReference type="SUPFAM" id="SSF52540">
    <property type="entry name" value="P-loop containing nucleoside triphosphate hydrolases"/>
    <property type="match status" value="2"/>
</dbReference>
<keyword evidence="24" id="KW-1185">Reference proteome</keyword>
<name>A0A375AE07_9GAMM</name>
<keyword evidence="10 20" id="KW-0548">Nucleotidyltransferase</keyword>
<evidence type="ECO:0000256" key="6">
    <source>
        <dbReference type="ARBA" id="ARBA00005438"/>
    </source>
</evidence>
<keyword evidence="15" id="KW-0511">Multifunctional enzyme</keyword>
<gene>
    <name evidence="20 23" type="primary">cysN</name>
    <name evidence="21" type="synonym">cysC</name>
    <name evidence="23" type="ORF">DAQ1742_03532</name>
</gene>
<evidence type="ECO:0000256" key="15">
    <source>
        <dbReference type="ARBA" id="ARBA00023268"/>
    </source>
</evidence>
<dbReference type="KEGG" id="daq:DAQ1742_03532"/>
<comment type="similarity">
    <text evidence="6">In the C-terminal section; belongs to the APS kinase family.</text>
</comment>
<dbReference type="GO" id="GO:0005525">
    <property type="term" value="F:GTP binding"/>
    <property type="evidence" value="ECO:0007669"/>
    <property type="project" value="UniProtKB-UniRule"/>
</dbReference>
<dbReference type="PROSITE" id="PS00301">
    <property type="entry name" value="G_TR_1"/>
    <property type="match status" value="1"/>
</dbReference>
<evidence type="ECO:0000256" key="20">
    <source>
        <dbReference type="HAMAP-Rule" id="MF_00062"/>
    </source>
</evidence>
<keyword evidence="11 20" id="KW-0547">Nucleotide-binding</keyword>
<keyword evidence="21" id="KW-0597">Phosphoprotein</keyword>
<evidence type="ECO:0000313" key="23">
    <source>
        <dbReference type="EMBL" id="SLM64332.1"/>
    </source>
</evidence>
<dbReference type="PANTHER" id="PTHR23115">
    <property type="entry name" value="TRANSLATION FACTOR"/>
    <property type="match status" value="1"/>
</dbReference>
<dbReference type="InterPro" id="IPR005225">
    <property type="entry name" value="Small_GTP-bd"/>
</dbReference>
<evidence type="ECO:0000256" key="10">
    <source>
        <dbReference type="ARBA" id="ARBA00022695"/>
    </source>
</evidence>
<evidence type="ECO:0000259" key="22">
    <source>
        <dbReference type="PROSITE" id="PS51722"/>
    </source>
</evidence>